<dbReference type="SUPFAM" id="SSF50475">
    <property type="entry name" value="FMN-binding split barrel"/>
    <property type="match status" value="1"/>
</dbReference>
<evidence type="ECO:0000313" key="4">
    <source>
        <dbReference type="Proteomes" id="UP000268469"/>
    </source>
</evidence>
<dbReference type="InterPro" id="IPR002563">
    <property type="entry name" value="Flavin_Rdtase-like_dom"/>
</dbReference>
<evidence type="ECO:0000256" key="1">
    <source>
        <dbReference type="ARBA" id="ARBA00023002"/>
    </source>
</evidence>
<dbReference type="GO" id="GO:0010181">
    <property type="term" value="F:FMN binding"/>
    <property type="evidence" value="ECO:0007669"/>
    <property type="project" value="InterPro"/>
</dbReference>
<dbReference type="Pfam" id="PF01613">
    <property type="entry name" value="Flavin_Reduct"/>
    <property type="match status" value="1"/>
</dbReference>
<dbReference type="InterPro" id="IPR012349">
    <property type="entry name" value="Split_barrel_FMN-bd"/>
</dbReference>
<feature type="domain" description="Flavin reductase like" evidence="2">
    <location>
        <begin position="6"/>
        <end position="152"/>
    </location>
</feature>
<dbReference type="PANTHER" id="PTHR30466:SF1">
    <property type="entry name" value="FMN REDUCTASE (NADH) RUTF"/>
    <property type="match status" value="1"/>
</dbReference>
<protein>
    <submittedName>
        <fullName evidence="3">Flavin reductase</fullName>
    </submittedName>
</protein>
<evidence type="ECO:0000313" key="3">
    <source>
        <dbReference type="EMBL" id="RKX70880.1"/>
    </source>
</evidence>
<sequence length="177" mass="19962">MDRKALHKLSYGLYIVSAQKEKRPNGQIANAVIQVASDPPLVAVSINHQNLTHEFIEAAQGFTISILAQETPMEFIGRFGFRSGRDIDKFEGINYRSGSTGLPIVLDHTVGWLELNLIDKLDVRTHTLFIGQVVDAEVLSDDPTLTYEHYHKVKKGRAPKTAPTYREIEIRHQKLEV</sequence>
<comment type="caution">
    <text evidence="3">The sequence shown here is derived from an EMBL/GenBank/DDBJ whole genome shotgun (WGS) entry which is preliminary data.</text>
</comment>
<dbReference type="GO" id="GO:0042602">
    <property type="term" value="F:riboflavin reductase (NADPH) activity"/>
    <property type="evidence" value="ECO:0007669"/>
    <property type="project" value="TreeGrafter"/>
</dbReference>
<gene>
    <name evidence="3" type="ORF">DRP53_03540</name>
</gene>
<proteinExistence type="predicted"/>
<evidence type="ECO:0000259" key="2">
    <source>
        <dbReference type="SMART" id="SM00903"/>
    </source>
</evidence>
<dbReference type="SMART" id="SM00903">
    <property type="entry name" value="Flavin_Reduct"/>
    <property type="match status" value="1"/>
</dbReference>
<dbReference type="Gene3D" id="2.30.110.10">
    <property type="entry name" value="Electron Transport, Fmn-binding Protein, Chain A"/>
    <property type="match status" value="1"/>
</dbReference>
<organism evidence="3 4">
    <name type="scientific">candidate division WOR-3 bacterium</name>
    <dbReference type="NCBI Taxonomy" id="2052148"/>
    <lineage>
        <taxon>Bacteria</taxon>
        <taxon>Bacteria division WOR-3</taxon>
    </lineage>
</organism>
<reference evidence="3 4" key="1">
    <citation type="submission" date="2018-06" db="EMBL/GenBank/DDBJ databases">
        <title>Extensive metabolic versatility and redundancy in microbially diverse, dynamic hydrothermal sediments.</title>
        <authorList>
            <person name="Dombrowski N."/>
            <person name="Teske A."/>
            <person name="Baker B.J."/>
        </authorList>
    </citation>
    <scope>NUCLEOTIDE SEQUENCE [LARGE SCALE GENOMIC DNA]</scope>
    <source>
        <strain evidence="3">B36_G15</strain>
    </source>
</reference>
<dbReference type="AlphaFoldDB" id="A0A660SLQ4"/>
<dbReference type="InterPro" id="IPR050268">
    <property type="entry name" value="NADH-dep_flavin_reductase"/>
</dbReference>
<dbReference type="EMBL" id="QNBE01000024">
    <property type="protein sequence ID" value="RKX70880.1"/>
    <property type="molecule type" value="Genomic_DNA"/>
</dbReference>
<keyword evidence="1" id="KW-0560">Oxidoreductase</keyword>
<name>A0A660SLQ4_UNCW3</name>
<accession>A0A660SLQ4</accession>
<dbReference type="Proteomes" id="UP000268469">
    <property type="component" value="Unassembled WGS sequence"/>
</dbReference>
<dbReference type="PANTHER" id="PTHR30466">
    <property type="entry name" value="FLAVIN REDUCTASE"/>
    <property type="match status" value="1"/>
</dbReference>